<dbReference type="PROSITE" id="PS51186">
    <property type="entry name" value="GNAT"/>
    <property type="match status" value="1"/>
</dbReference>
<dbReference type="Proteomes" id="UP000294901">
    <property type="component" value="Unassembled WGS sequence"/>
</dbReference>
<dbReference type="OrthoDB" id="9792929at2"/>
<keyword evidence="3" id="KW-0472">Membrane</keyword>
<evidence type="ECO:0000313" key="6">
    <source>
        <dbReference type="Proteomes" id="UP000294901"/>
    </source>
</evidence>
<keyword evidence="3" id="KW-1133">Transmembrane helix</keyword>
<dbReference type="InterPro" id="IPR000182">
    <property type="entry name" value="GNAT_dom"/>
</dbReference>
<name>A0A4R6JWH6_9ACTN</name>
<feature type="domain" description="N-acetyltransferase" evidence="4">
    <location>
        <begin position="1"/>
        <end position="148"/>
    </location>
</feature>
<dbReference type="InterPro" id="IPR050832">
    <property type="entry name" value="Bact_Acetyltransf"/>
</dbReference>
<dbReference type="CDD" id="cd04301">
    <property type="entry name" value="NAT_SF"/>
    <property type="match status" value="1"/>
</dbReference>
<evidence type="ECO:0000256" key="2">
    <source>
        <dbReference type="ARBA" id="ARBA00023315"/>
    </source>
</evidence>
<sequence length="148" mass="15559">MIAWLTPSDPSFAGVAALFDEYRVHYGLPAAPSEAHAWLSEQVTSGRLAVATATSGGVVQGFVTIAVLPASLTLGAAWLVRDLYVPPAFRRRGLARALLTYVITAAREAGARRVSLQTEPGNSAALALYAEVGFRPVGGLTMLNLPLP</sequence>
<accession>A0A4R6JWH6</accession>
<dbReference type="RefSeq" id="WP_133875199.1">
    <property type="nucleotide sequence ID" value="NZ_BOMD01000015.1"/>
</dbReference>
<gene>
    <name evidence="5" type="ORF">C8E87_4862</name>
</gene>
<evidence type="ECO:0000256" key="3">
    <source>
        <dbReference type="SAM" id="Phobius"/>
    </source>
</evidence>
<dbReference type="SUPFAM" id="SSF55729">
    <property type="entry name" value="Acyl-CoA N-acyltransferases (Nat)"/>
    <property type="match status" value="1"/>
</dbReference>
<dbReference type="PANTHER" id="PTHR43877:SF2">
    <property type="entry name" value="AMINOALKYLPHOSPHONATE N-ACETYLTRANSFERASE-RELATED"/>
    <property type="match status" value="1"/>
</dbReference>
<evidence type="ECO:0000259" key="4">
    <source>
        <dbReference type="PROSITE" id="PS51186"/>
    </source>
</evidence>
<dbReference type="EMBL" id="SNWR01000001">
    <property type="protein sequence ID" value="TDO41133.1"/>
    <property type="molecule type" value="Genomic_DNA"/>
</dbReference>
<reference evidence="5 6" key="1">
    <citation type="submission" date="2019-03" db="EMBL/GenBank/DDBJ databases">
        <title>Sequencing the genomes of 1000 actinobacteria strains.</title>
        <authorList>
            <person name="Klenk H.-P."/>
        </authorList>
    </citation>
    <scope>NUCLEOTIDE SEQUENCE [LARGE SCALE GENOMIC DNA]</scope>
    <source>
        <strain evidence="5 6">DSM 43805</strain>
    </source>
</reference>
<comment type="caution">
    <text evidence="5">The sequence shown here is derived from an EMBL/GenBank/DDBJ whole genome shotgun (WGS) entry which is preliminary data.</text>
</comment>
<dbReference type="GO" id="GO:0016747">
    <property type="term" value="F:acyltransferase activity, transferring groups other than amino-acyl groups"/>
    <property type="evidence" value="ECO:0007669"/>
    <property type="project" value="InterPro"/>
</dbReference>
<dbReference type="AlphaFoldDB" id="A0A4R6JWH6"/>
<protein>
    <submittedName>
        <fullName evidence="5">Acetyltransferase (GNAT) family protein</fullName>
    </submittedName>
</protein>
<keyword evidence="3" id="KW-0812">Transmembrane</keyword>
<dbReference type="InterPro" id="IPR016181">
    <property type="entry name" value="Acyl_CoA_acyltransferase"/>
</dbReference>
<evidence type="ECO:0000313" key="5">
    <source>
        <dbReference type="EMBL" id="TDO41133.1"/>
    </source>
</evidence>
<feature type="transmembrane region" description="Helical" evidence="3">
    <location>
        <begin position="58"/>
        <end position="80"/>
    </location>
</feature>
<keyword evidence="2" id="KW-0012">Acyltransferase</keyword>
<dbReference type="PANTHER" id="PTHR43877">
    <property type="entry name" value="AMINOALKYLPHOSPHONATE N-ACETYLTRANSFERASE-RELATED-RELATED"/>
    <property type="match status" value="1"/>
</dbReference>
<keyword evidence="6" id="KW-1185">Reference proteome</keyword>
<dbReference type="Gene3D" id="3.40.630.30">
    <property type="match status" value="1"/>
</dbReference>
<organism evidence="5 6">
    <name type="scientific">Paractinoplanes brasiliensis</name>
    <dbReference type="NCBI Taxonomy" id="52695"/>
    <lineage>
        <taxon>Bacteria</taxon>
        <taxon>Bacillati</taxon>
        <taxon>Actinomycetota</taxon>
        <taxon>Actinomycetes</taxon>
        <taxon>Micromonosporales</taxon>
        <taxon>Micromonosporaceae</taxon>
        <taxon>Paractinoplanes</taxon>
    </lineage>
</organism>
<proteinExistence type="predicted"/>
<dbReference type="Pfam" id="PF00583">
    <property type="entry name" value="Acetyltransf_1"/>
    <property type="match status" value="1"/>
</dbReference>
<keyword evidence="1 5" id="KW-0808">Transferase</keyword>
<evidence type="ECO:0000256" key="1">
    <source>
        <dbReference type="ARBA" id="ARBA00022679"/>
    </source>
</evidence>